<evidence type="ECO:0000256" key="7">
    <source>
        <dbReference type="ARBA" id="ARBA00022840"/>
    </source>
</evidence>
<dbReference type="GO" id="GO:0005524">
    <property type="term" value="F:ATP binding"/>
    <property type="evidence" value="ECO:0007669"/>
    <property type="project" value="UniProtKB-UniRule"/>
</dbReference>
<dbReference type="InterPro" id="IPR008271">
    <property type="entry name" value="Ser/Thr_kinase_AS"/>
</dbReference>
<evidence type="ECO:0000256" key="9">
    <source>
        <dbReference type="ARBA" id="ARBA00048679"/>
    </source>
</evidence>
<organism evidence="13 14">
    <name type="scientific">Meganyctiphanes norvegica</name>
    <name type="common">Northern krill</name>
    <name type="synonym">Thysanopoda norvegica</name>
    <dbReference type="NCBI Taxonomy" id="48144"/>
    <lineage>
        <taxon>Eukaryota</taxon>
        <taxon>Metazoa</taxon>
        <taxon>Ecdysozoa</taxon>
        <taxon>Arthropoda</taxon>
        <taxon>Crustacea</taxon>
        <taxon>Multicrustacea</taxon>
        <taxon>Malacostraca</taxon>
        <taxon>Eumalacostraca</taxon>
        <taxon>Eucarida</taxon>
        <taxon>Euphausiacea</taxon>
        <taxon>Euphausiidae</taxon>
        <taxon>Meganyctiphanes</taxon>
    </lineage>
</organism>
<evidence type="ECO:0000256" key="5">
    <source>
        <dbReference type="ARBA" id="ARBA00022741"/>
    </source>
</evidence>
<comment type="catalytic activity">
    <reaction evidence="9">
        <text>L-seryl-[protein] + ATP = O-phospho-L-seryl-[protein] + ADP + H(+)</text>
        <dbReference type="Rhea" id="RHEA:17989"/>
        <dbReference type="Rhea" id="RHEA-COMP:9863"/>
        <dbReference type="Rhea" id="RHEA-COMP:11604"/>
        <dbReference type="ChEBI" id="CHEBI:15378"/>
        <dbReference type="ChEBI" id="CHEBI:29999"/>
        <dbReference type="ChEBI" id="CHEBI:30616"/>
        <dbReference type="ChEBI" id="CHEBI:83421"/>
        <dbReference type="ChEBI" id="CHEBI:456216"/>
        <dbReference type="EC" id="2.7.11.1"/>
    </reaction>
</comment>
<keyword evidence="6" id="KW-0418">Kinase</keyword>
<dbReference type="EC" id="2.7.11.1" evidence="2"/>
<gene>
    <name evidence="13" type="ORF">MNOR_LOCUS26241</name>
</gene>
<evidence type="ECO:0000256" key="2">
    <source>
        <dbReference type="ARBA" id="ARBA00012513"/>
    </source>
</evidence>
<dbReference type="PROSITE" id="PS00107">
    <property type="entry name" value="PROTEIN_KINASE_ATP"/>
    <property type="match status" value="1"/>
</dbReference>
<proteinExistence type="inferred from homology"/>
<keyword evidence="5 10" id="KW-0547">Nucleotide-binding</keyword>
<evidence type="ECO:0000256" key="11">
    <source>
        <dbReference type="RuleBase" id="RU000304"/>
    </source>
</evidence>
<evidence type="ECO:0000313" key="14">
    <source>
        <dbReference type="Proteomes" id="UP001497623"/>
    </source>
</evidence>
<protein>
    <recommendedName>
        <fullName evidence="2">non-specific serine/threonine protein kinase</fullName>
        <ecNumber evidence="2">2.7.11.1</ecNumber>
    </recommendedName>
</protein>
<dbReference type="Gene3D" id="1.10.510.10">
    <property type="entry name" value="Transferase(Phosphotransferase) domain 1"/>
    <property type="match status" value="1"/>
</dbReference>
<dbReference type="PIRSF" id="PIRSF000654">
    <property type="entry name" value="Integrin-linked_kinase"/>
    <property type="match status" value="1"/>
</dbReference>
<feature type="domain" description="Protein kinase" evidence="12">
    <location>
        <begin position="5"/>
        <end position="230"/>
    </location>
</feature>
<dbReference type="PANTHER" id="PTHR44899:SF3">
    <property type="entry name" value="SERINE_THREONINE-PROTEIN KINASE NEK1"/>
    <property type="match status" value="1"/>
</dbReference>
<evidence type="ECO:0000256" key="8">
    <source>
        <dbReference type="ARBA" id="ARBA00047899"/>
    </source>
</evidence>
<dbReference type="Proteomes" id="UP001497623">
    <property type="component" value="Unassembled WGS sequence"/>
</dbReference>
<keyword evidence="4" id="KW-0808">Transferase</keyword>
<keyword evidence="14" id="KW-1185">Reference proteome</keyword>
<keyword evidence="7 10" id="KW-0067">ATP-binding</keyword>
<dbReference type="GO" id="GO:0004674">
    <property type="term" value="F:protein serine/threonine kinase activity"/>
    <property type="evidence" value="ECO:0007669"/>
    <property type="project" value="UniProtKB-KW"/>
</dbReference>
<sequence length="230" mass="26665">MAGRFEKVVRIGRGTFGEAWLVTSKCSGRKYVIKEVRVEEMAEEDVEKTKTEATILARCKHSSIIRYKEFFMLTDPKTMCLVMEYADGGDLSIRVKDAKKKGDFLPESSILHWFVQIIFAVQYLHRNNILHRDLKTQNIFLTKTNLVKVGDFGIARFLRNKQDLATTAIGTPYYLSPEICQRRPYNYKSDMWAVGCVLYEMCALRHPFDAENFEDLILKILRGSYRPLQS</sequence>
<comment type="caution">
    <text evidence="13">The sequence shown here is derived from an EMBL/GenBank/DDBJ whole genome shotgun (WGS) entry which is preliminary data.</text>
</comment>
<keyword evidence="3 11" id="KW-0723">Serine/threonine-protein kinase</keyword>
<dbReference type="PROSITE" id="PS00108">
    <property type="entry name" value="PROTEIN_KINASE_ST"/>
    <property type="match status" value="1"/>
</dbReference>
<dbReference type="PANTHER" id="PTHR44899">
    <property type="entry name" value="CAMK FAMILY PROTEIN KINASE"/>
    <property type="match status" value="1"/>
</dbReference>
<dbReference type="SUPFAM" id="SSF56112">
    <property type="entry name" value="Protein kinase-like (PK-like)"/>
    <property type="match status" value="1"/>
</dbReference>
<accession>A0AAV2RK36</accession>
<evidence type="ECO:0000256" key="6">
    <source>
        <dbReference type="ARBA" id="ARBA00022777"/>
    </source>
</evidence>
<evidence type="ECO:0000313" key="13">
    <source>
        <dbReference type="EMBL" id="CAL4129087.1"/>
    </source>
</evidence>
<evidence type="ECO:0000256" key="4">
    <source>
        <dbReference type="ARBA" id="ARBA00022679"/>
    </source>
</evidence>
<evidence type="ECO:0000256" key="10">
    <source>
        <dbReference type="PROSITE-ProRule" id="PRU10141"/>
    </source>
</evidence>
<dbReference type="AlphaFoldDB" id="A0AAV2RK36"/>
<dbReference type="InterPro" id="IPR000719">
    <property type="entry name" value="Prot_kinase_dom"/>
</dbReference>
<dbReference type="Pfam" id="PF00069">
    <property type="entry name" value="Pkinase"/>
    <property type="match status" value="1"/>
</dbReference>
<evidence type="ECO:0000256" key="1">
    <source>
        <dbReference type="ARBA" id="ARBA00010886"/>
    </source>
</evidence>
<dbReference type="PROSITE" id="PS50011">
    <property type="entry name" value="PROTEIN_KINASE_DOM"/>
    <property type="match status" value="1"/>
</dbReference>
<name>A0AAV2RK36_MEGNR</name>
<reference evidence="13 14" key="1">
    <citation type="submission" date="2024-05" db="EMBL/GenBank/DDBJ databases">
        <authorList>
            <person name="Wallberg A."/>
        </authorList>
    </citation>
    <scope>NUCLEOTIDE SEQUENCE [LARGE SCALE GENOMIC DNA]</scope>
</reference>
<dbReference type="CDD" id="cd08215">
    <property type="entry name" value="STKc_Nek"/>
    <property type="match status" value="1"/>
</dbReference>
<comment type="catalytic activity">
    <reaction evidence="8">
        <text>L-threonyl-[protein] + ATP = O-phospho-L-threonyl-[protein] + ADP + H(+)</text>
        <dbReference type="Rhea" id="RHEA:46608"/>
        <dbReference type="Rhea" id="RHEA-COMP:11060"/>
        <dbReference type="Rhea" id="RHEA-COMP:11605"/>
        <dbReference type="ChEBI" id="CHEBI:15378"/>
        <dbReference type="ChEBI" id="CHEBI:30013"/>
        <dbReference type="ChEBI" id="CHEBI:30616"/>
        <dbReference type="ChEBI" id="CHEBI:61977"/>
        <dbReference type="ChEBI" id="CHEBI:456216"/>
        <dbReference type="EC" id="2.7.11.1"/>
    </reaction>
</comment>
<dbReference type="InterPro" id="IPR017441">
    <property type="entry name" value="Protein_kinase_ATP_BS"/>
</dbReference>
<dbReference type="EMBL" id="CAXKWB010025938">
    <property type="protein sequence ID" value="CAL4129087.1"/>
    <property type="molecule type" value="Genomic_DNA"/>
</dbReference>
<evidence type="ECO:0000256" key="3">
    <source>
        <dbReference type="ARBA" id="ARBA00022527"/>
    </source>
</evidence>
<dbReference type="Gene3D" id="3.30.200.20">
    <property type="entry name" value="Phosphorylase Kinase, domain 1"/>
    <property type="match status" value="1"/>
</dbReference>
<dbReference type="InterPro" id="IPR011009">
    <property type="entry name" value="Kinase-like_dom_sf"/>
</dbReference>
<dbReference type="SMART" id="SM00220">
    <property type="entry name" value="S_TKc"/>
    <property type="match status" value="1"/>
</dbReference>
<dbReference type="FunFam" id="3.30.200.20:FF:000097">
    <property type="entry name" value="Probable serine/threonine-protein kinase nek1"/>
    <property type="match status" value="1"/>
</dbReference>
<evidence type="ECO:0000259" key="12">
    <source>
        <dbReference type="PROSITE" id="PS50011"/>
    </source>
</evidence>
<feature type="binding site" evidence="10">
    <location>
        <position position="34"/>
    </location>
    <ligand>
        <name>ATP</name>
        <dbReference type="ChEBI" id="CHEBI:30616"/>
    </ligand>
</feature>
<comment type="similarity">
    <text evidence="1">Belongs to the protein kinase superfamily. NEK Ser/Thr protein kinase family. NIMA subfamily.</text>
</comment>
<dbReference type="InterPro" id="IPR051131">
    <property type="entry name" value="NEK_Ser/Thr_kinase_NIMA"/>
</dbReference>